<keyword evidence="2" id="KW-1133">Transmembrane helix</keyword>
<evidence type="ECO:0000313" key="4">
    <source>
        <dbReference type="Proteomes" id="UP000480350"/>
    </source>
</evidence>
<accession>A0A7C9IE64</accession>
<protein>
    <submittedName>
        <fullName evidence="3">Uncharacterized protein</fullName>
    </submittedName>
</protein>
<evidence type="ECO:0000313" key="3">
    <source>
        <dbReference type="EMBL" id="MXQ06369.1"/>
    </source>
</evidence>
<gene>
    <name evidence="3" type="ORF">GQ651_00775</name>
</gene>
<keyword evidence="2" id="KW-0812">Transmembrane</keyword>
<evidence type="ECO:0000256" key="2">
    <source>
        <dbReference type="SAM" id="Phobius"/>
    </source>
</evidence>
<reference evidence="3 4" key="2">
    <citation type="submission" date="2020-03" db="EMBL/GenBank/DDBJ databases">
        <title>Kangsaoukella pontilimi gen. nov., sp. nov., a new member of the family Rhodobacteraceae isolated from a tidal mudflat.</title>
        <authorList>
            <person name="Kim I.S."/>
        </authorList>
    </citation>
    <scope>NUCLEOTIDE SEQUENCE [LARGE SCALE GENOMIC DNA]</scope>
    <source>
        <strain evidence="3 4">GH1-50</strain>
    </source>
</reference>
<sequence length="379" mass="39413">MNRILKSGELDGDLPDPRTDASWQARLEEARARRAVALAEKARNGGASKTRRLKPWEEEGVVIVDEDDRPDDMALAAPDFHDRVNAIQAHADAEPPSLPRATLGEVPASDVETCPLPAAEDDLPPATRAPAGTVNAIFDDPSFAEPPVGPVHSAKDAQVAAPLPVSLLLQPEPPEPSPTSPPAWRQAILDQADAPARPVIPVPAAGASAATPKRRKPGTAVYAALFFAAAIAVGPLWQMTRPVERGPLVYTLSGFSIEPALGLTAPMFEMPRETRAGEWLPDAPTPPDGPLAVLRPVVPAKVAPIQGFESFPDPAPGAPQILLGEALSPIPVLLPAPAAIAPAPFELRLGAEGVVDSAVAGGEAALSPQPRPAALSAPS</sequence>
<dbReference type="RefSeq" id="WP_160762310.1">
    <property type="nucleotide sequence ID" value="NZ_WUPT01000001.1"/>
</dbReference>
<feature type="region of interest" description="Disordered" evidence="1">
    <location>
        <begin position="1"/>
        <end position="20"/>
    </location>
</feature>
<dbReference type="EMBL" id="WUPT01000001">
    <property type="protein sequence ID" value="MXQ06369.1"/>
    <property type="molecule type" value="Genomic_DNA"/>
</dbReference>
<keyword evidence="4" id="KW-1185">Reference proteome</keyword>
<dbReference type="AlphaFoldDB" id="A0A7C9IE64"/>
<comment type="caution">
    <text evidence="3">The sequence shown here is derived from an EMBL/GenBank/DDBJ whole genome shotgun (WGS) entry which is preliminary data.</text>
</comment>
<name>A0A7C9IE64_9RHOB</name>
<dbReference type="Proteomes" id="UP000480350">
    <property type="component" value="Unassembled WGS sequence"/>
</dbReference>
<evidence type="ECO:0000256" key="1">
    <source>
        <dbReference type="SAM" id="MobiDB-lite"/>
    </source>
</evidence>
<organism evidence="3 4">
    <name type="scientific">Kangsaoukella pontilimi</name>
    <dbReference type="NCBI Taxonomy" id="2691042"/>
    <lineage>
        <taxon>Bacteria</taxon>
        <taxon>Pseudomonadati</taxon>
        <taxon>Pseudomonadota</taxon>
        <taxon>Alphaproteobacteria</taxon>
        <taxon>Rhodobacterales</taxon>
        <taxon>Paracoccaceae</taxon>
        <taxon>Kangsaoukella</taxon>
    </lineage>
</organism>
<keyword evidence="2" id="KW-0472">Membrane</keyword>
<proteinExistence type="predicted"/>
<feature type="transmembrane region" description="Helical" evidence="2">
    <location>
        <begin position="220"/>
        <end position="237"/>
    </location>
</feature>
<reference evidence="3 4" key="1">
    <citation type="submission" date="2019-12" db="EMBL/GenBank/DDBJ databases">
        <authorList>
            <person name="Lee S.D."/>
        </authorList>
    </citation>
    <scope>NUCLEOTIDE SEQUENCE [LARGE SCALE GENOMIC DNA]</scope>
    <source>
        <strain evidence="3 4">GH1-50</strain>
    </source>
</reference>